<keyword evidence="2 3" id="KW-0812">Transmembrane</keyword>
<dbReference type="GO" id="GO:0016301">
    <property type="term" value="F:kinase activity"/>
    <property type="evidence" value="ECO:0007669"/>
    <property type="project" value="UniProtKB-KW"/>
</dbReference>
<feature type="region of interest" description="Disordered" evidence="1">
    <location>
        <begin position="316"/>
        <end position="336"/>
    </location>
</feature>
<proteinExistence type="predicted"/>
<accession>A0A375YXR2</accession>
<dbReference type="Proteomes" id="UP000252015">
    <property type="component" value="Unassembled WGS sequence"/>
</dbReference>
<sequence length="336" mass="35055">MTAQGHTDDDEPATVAGDAAVTDDPDDALTVIAETGEITRPPLAYELEDPTASDQESIGLHRRRMTPGRITALAVVASVVVAVVAGAVAFLSLRGDHTPAPKPAAAQTPPPPPKPLLNGTYRIDQDWEHSTFSSTNVEGGVRWEDADQSRVYWWAFTSTCADEGCIATVTTLDDKDHQQVVMPRATVAMRFTNGVWQVITPVNAQYPCARVDGSKTGGAYWTSLTWSLKPQPNGTFHGDSVTSIVTDECGTKGNTLTTPITATRVGDVPPSVLGDAAPPPTAAAPAPAPAAPTPHAAPTPRHVGADAQFLDAMRSKGIPMPASGDAGANRDGALGV</sequence>
<keyword evidence="3" id="KW-0418">Kinase</keyword>
<organism evidence="3 4">
    <name type="scientific">Mycobacterium shimoidei</name>
    <dbReference type="NCBI Taxonomy" id="29313"/>
    <lineage>
        <taxon>Bacteria</taxon>
        <taxon>Bacillati</taxon>
        <taxon>Actinomycetota</taxon>
        <taxon>Actinomycetes</taxon>
        <taxon>Mycobacteriales</taxon>
        <taxon>Mycobacteriaceae</taxon>
        <taxon>Mycobacterium</taxon>
    </lineage>
</organism>
<dbReference type="EMBL" id="UEGW01000001">
    <property type="protein sequence ID" value="SRX93545.1"/>
    <property type="molecule type" value="Genomic_DNA"/>
</dbReference>
<keyword evidence="3" id="KW-0808">Transferase</keyword>
<evidence type="ECO:0000313" key="3">
    <source>
        <dbReference type="EMBL" id="SRX93545.1"/>
    </source>
</evidence>
<evidence type="ECO:0000313" key="4">
    <source>
        <dbReference type="Proteomes" id="UP000252015"/>
    </source>
</evidence>
<evidence type="ECO:0000256" key="1">
    <source>
        <dbReference type="SAM" id="MobiDB-lite"/>
    </source>
</evidence>
<keyword evidence="2" id="KW-0472">Membrane</keyword>
<protein>
    <submittedName>
        <fullName evidence="3">Putative transmembrane serine/threonine-protein kinase I PknI (Protein kinase I) (STPK I) (Phosphorylase B kinase kinase) (Hydroxyalkyl-protein kinase) [Mycobacterium tuberculosis H37Rv]</fullName>
    </submittedName>
</protein>
<feature type="transmembrane region" description="Helical" evidence="2">
    <location>
        <begin position="70"/>
        <end position="93"/>
    </location>
</feature>
<dbReference type="RefSeq" id="WP_181786664.1">
    <property type="nucleotide sequence ID" value="NZ_UEGW01000001.1"/>
</dbReference>
<evidence type="ECO:0000256" key="2">
    <source>
        <dbReference type="SAM" id="Phobius"/>
    </source>
</evidence>
<name>A0A375YXR2_MYCSH</name>
<keyword evidence="4" id="KW-1185">Reference proteome</keyword>
<dbReference type="AlphaFoldDB" id="A0A375YXR2"/>
<feature type="region of interest" description="Disordered" evidence="1">
    <location>
        <begin position="262"/>
        <end position="302"/>
    </location>
</feature>
<gene>
    <name evidence="3" type="ORF">MSP7336_01783</name>
</gene>
<feature type="compositionally biased region" description="Pro residues" evidence="1">
    <location>
        <begin position="277"/>
        <end position="297"/>
    </location>
</feature>
<keyword evidence="2" id="KW-1133">Transmembrane helix</keyword>
<feature type="region of interest" description="Disordered" evidence="1">
    <location>
        <begin position="1"/>
        <end position="27"/>
    </location>
</feature>
<reference evidence="3 4" key="1">
    <citation type="submission" date="2018-05" db="EMBL/GenBank/DDBJ databases">
        <authorList>
            <consortium name="IHU Genomes"/>
        </authorList>
    </citation>
    <scope>NUCLEOTIDE SEQUENCE [LARGE SCALE GENOMIC DNA]</scope>
    <source>
        <strain evidence="3 4">P7336</strain>
    </source>
</reference>